<dbReference type="InterPro" id="IPR013762">
    <property type="entry name" value="Integrase-like_cat_sf"/>
</dbReference>
<sequence>MCGVSNGARPPIAGAARLELVDGVALLHPEDAVFEAMLSGFAKQQRGGRRLDKKTVKGRDGQLRRFATFTNEYPWNWTAAHMDEWMVSLISEKGLSHSTLRSYQLTVRLFCDFLISPAYEWAAECEKRFGTHPVQICHEWNTVQHLTDYEGQGERRPFTREELQKFFDYCDDRIDVAARSRRKGALAAYRDATLFKVLYGWGLRRNEGCKLGLVDFHRNAAAPELGRYGMLQVRWGKATKGSPPRRRNVASVMPWAVEAVEDYVVNIRPRFGVPDHPALWLTERGGRLQPREVNDRFTSYRDAIGLPPELTPHSLRHSHVTHQIEDGADPKFVQDQVGHRYASTTAIYTAVSGDFMNTMMRKALDRAFERDADWGGTG</sequence>
<dbReference type="Proteomes" id="UP000605361">
    <property type="component" value="Unassembled WGS sequence"/>
</dbReference>
<keyword evidence="7" id="KW-1185">Reference proteome</keyword>
<evidence type="ECO:0000259" key="5">
    <source>
        <dbReference type="PROSITE" id="PS51898"/>
    </source>
</evidence>
<protein>
    <submittedName>
        <fullName evidence="6">Tyrosine-type recombinase/integrase</fullName>
    </submittedName>
</protein>
<evidence type="ECO:0000256" key="3">
    <source>
        <dbReference type="ARBA" id="ARBA00023125"/>
    </source>
</evidence>
<dbReference type="SUPFAM" id="SSF56349">
    <property type="entry name" value="DNA breaking-rejoining enzymes"/>
    <property type="match status" value="1"/>
</dbReference>
<dbReference type="Pfam" id="PF00589">
    <property type="entry name" value="Phage_integrase"/>
    <property type="match status" value="1"/>
</dbReference>
<dbReference type="AlphaFoldDB" id="A0A931F2C0"/>
<keyword evidence="3" id="KW-0238">DNA-binding</keyword>
<dbReference type="InterPro" id="IPR011010">
    <property type="entry name" value="DNA_brk_join_enz"/>
</dbReference>
<dbReference type="GO" id="GO:0005737">
    <property type="term" value="C:cytoplasm"/>
    <property type="evidence" value="ECO:0007669"/>
    <property type="project" value="UniProtKB-SubCell"/>
</dbReference>
<accession>A0A931F2C0</accession>
<evidence type="ECO:0000256" key="2">
    <source>
        <dbReference type="ARBA" id="ARBA00022908"/>
    </source>
</evidence>
<dbReference type="Gene3D" id="1.10.443.10">
    <property type="entry name" value="Intergrase catalytic core"/>
    <property type="match status" value="1"/>
</dbReference>
<dbReference type="InterPro" id="IPR002104">
    <property type="entry name" value="Integrase_catalytic"/>
</dbReference>
<keyword evidence="4" id="KW-0233">DNA recombination</keyword>
<gene>
    <name evidence="6" type="ORF">ITP53_37965</name>
</gene>
<proteinExistence type="predicted"/>
<comment type="subcellular location">
    <subcellularLocation>
        <location evidence="1">Cytoplasm</location>
    </subcellularLocation>
</comment>
<dbReference type="InterPro" id="IPR010998">
    <property type="entry name" value="Integrase_recombinase_N"/>
</dbReference>
<dbReference type="PANTHER" id="PTHR30349">
    <property type="entry name" value="PHAGE INTEGRASE-RELATED"/>
    <property type="match status" value="1"/>
</dbReference>
<evidence type="ECO:0000256" key="4">
    <source>
        <dbReference type="ARBA" id="ARBA00023172"/>
    </source>
</evidence>
<keyword evidence="2" id="KW-0229">DNA integration</keyword>
<dbReference type="EMBL" id="JADOGI010000158">
    <property type="protein sequence ID" value="MBF8191390.1"/>
    <property type="molecule type" value="Genomic_DNA"/>
</dbReference>
<dbReference type="GO" id="GO:0006310">
    <property type="term" value="P:DNA recombination"/>
    <property type="evidence" value="ECO:0007669"/>
    <property type="project" value="UniProtKB-KW"/>
</dbReference>
<feature type="domain" description="Tyr recombinase" evidence="5">
    <location>
        <begin position="153"/>
        <end position="361"/>
    </location>
</feature>
<dbReference type="GO" id="GO:0015074">
    <property type="term" value="P:DNA integration"/>
    <property type="evidence" value="ECO:0007669"/>
    <property type="project" value="UniProtKB-KW"/>
</dbReference>
<evidence type="ECO:0000313" key="6">
    <source>
        <dbReference type="EMBL" id="MBF8191390.1"/>
    </source>
</evidence>
<dbReference type="Gene3D" id="1.10.150.130">
    <property type="match status" value="1"/>
</dbReference>
<reference evidence="6" key="1">
    <citation type="submission" date="2020-11" db="EMBL/GenBank/DDBJ databases">
        <title>Whole-genome analyses of Nonomuraea sp. K274.</title>
        <authorList>
            <person name="Veyisoglu A."/>
        </authorList>
    </citation>
    <scope>NUCLEOTIDE SEQUENCE</scope>
    <source>
        <strain evidence="6">K274</strain>
    </source>
</reference>
<comment type="caution">
    <text evidence="6">The sequence shown here is derived from an EMBL/GenBank/DDBJ whole genome shotgun (WGS) entry which is preliminary data.</text>
</comment>
<dbReference type="InterPro" id="IPR050090">
    <property type="entry name" value="Tyrosine_recombinase_XerCD"/>
</dbReference>
<evidence type="ECO:0000313" key="7">
    <source>
        <dbReference type="Proteomes" id="UP000605361"/>
    </source>
</evidence>
<evidence type="ECO:0000256" key="1">
    <source>
        <dbReference type="ARBA" id="ARBA00004496"/>
    </source>
</evidence>
<organism evidence="6 7">
    <name type="scientific">Nonomuraea cypriaca</name>
    <dbReference type="NCBI Taxonomy" id="1187855"/>
    <lineage>
        <taxon>Bacteria</taxon>
        <taxon>Bacillati</taxon>
        <taxon>Actinomycetota</taxon>
        <taxon>Actinomycetes</taxon>
        <taxon>Streptosporangiales</taxon>
        <taxon>Streptosporangiaceae</taxon>
        <taxon>Nonomuraea</taxon>
    </lineage>
</organism>
<dbReference type="PANTHER" id="PTHR30349:SF77">
    <property type="entry name" value="TYROSINE RECOMBINASE XERC"/>
    <property type="match status" value="1"/>
</dbReference>
<name>A0A931F2C0_9ACTN</name>
<dbReference type="PROSITE" id="PS51898">
    <property type="entry name" value="TYR_RECOMBINASE"/>
    <property type="match status" value="1"/>
</dbReference>
<dbReference type="GO" id="GO:0003677">
    <property type="term" value="F:DNA binding"/>
    <property type="evidence" value="ECO:0007669"/>
    <property type="project" value="UniProtKB-KW"/>
</dbReference>